<dbReference type="InterPro" id="IPR018076">
    <property type="entry name" value="T2SS_GspF_dom"/>
</dbReference>
<evidence type="ECO:0000256" key="5">
    <source>
        <dbReference type="ARBA" id="ARBA00022519"/>
    </source>
</evidence>
<dbReference type="PANTHER" id="PTHR30012">
    <property type="entry name" value="GENERAL SECRETION PATHWAY PROTEIN"/>
    <property type="match status" value="1"/>
</dbReference>
<dbReference type="Gene3D" id="1.20.81.30">
    <property type="entry name" value="Type II secretion system (T2SS), domain F"/>
    <property type="match status" value="2"/>
</dbReference>
<dbReference type="AlphaFoldDB" id="A0A089PXA9"/>
<evidence type="ECO:0000256" key="8">
    <source>
        <dbReference type="ARBA" id="ARBA00023136"/>
    </source>
</evidence>
<feature type="transmembrane region" description="Helical" evidence="10">
    <location>
        <begin position="218"/>
        <end position="235"/>
    </location>
</feature>
<evidence type="ECO:0000256" key="9">
    <source>
        <dbReference type="RuleBase" id="RU003923"/>
    </source>
</evidence>
<dbReference type="GO" id="GO:0005886">
    <property type="term" value="C:plasma membrane"/>
    <property type="evidence" value="ECO:0007669"/>
    <property type="project" value="UniProtKB-SubCell"/>
</dbReference>
<evidence type="ECO:0000256" key="3">
    <source>
        <dbReference type="ARBA" id="ARBA00022448"/>
    </source>
</evidence>
<protein>
    <submittedName>
        <fullName evidence="12">Type IV pilin biogenesis protein</fullName>
    </submittedName>
</protein>
<name>A0A089PXA9_9ENTR</name>
<dbReference type="EMBL" id="CP009451">
    <property type="protein sequence ID" value="AIR04688.1"/>
    <property type="molecule type" value="Genomic_DNA"/>
</dbReference>
<feature type="transmembrane region" description="Helical" evidence="10">
    <location>
        <begin position="166"/>
        <end position="186"/>
    </location>
</feature>
<dbReference type="NCBIfam" id="NF007861">
    <property type="entry name" value="PRK10573.1"/>
    <property type="match status" value="1"/>
</dbReference>
<keyword evidence="8 10" id="KW-0472">Membrane</keyword>
<feature type="transmembrane region" description="Helical" evidence="10">
    <location>
        <begin position="371"/>
        <end position="392"/>
    </location>
</feature>
<dbReference type="PROSITE" id="PS00874">
    <property type="entry name" value="T2SP_F"/>
    <property type="match status" value="1"/>
</dbReference>
<dbReference type="PRINTS" id="PR00812">
    <property type="entry name" value="BCTERIALGSPF"/>
</dbReference>
<evidence type="ECO:0000313" key="13">
    <source>
        <dbReference type="Proteomes" id="UP000029481"/>
    </source>
</evidence>
<keyword evidence="13" id="KW-1185">Reference proteome</keyword>
<gene>
    <name evidence="12" type="ORF">JT31_08715</name>
</gene>
<evidence type="ECO:0000256" key="4">
    <source>
        <dbReference type="ARBA" id="ARBA00022475"/>
    </source>
</evidence>
<organism evidence="12 13">
    <name type="scientific">Cedecea neteri</name>
    <dbReference type="NCBI Taxonomy" id="158822"/>
    <lineage>
        <taxon>Bacteria</taxon>
        <taxon>Pseudomonadati</taxon>
        <taxon>Pseudomonadota</taxon>
        <taxon>Gammaproteobacteria</taxon>
        <taxon>Enterobacterales</taxon>
        <taxon>Enterobacteriaceae</taxon>
        <taxon>Cedecea</taxon>
    </lineage>
</organism>
<evidence type="ECO:0000256" key="1">
    <source>
        <dbReference type="ARBA" id="ARBA00004429"/>
    </source>
</evidence>
<dbReference type="InterPro" id="IPR042094">
    <property type="entry name" value="T2SS_GspF_sf"/>
</dbReference>
<dbReference type="OrthoDB" id="9805682at2"/>
<keyword evidence="3 9" id="KW-0813">Transport</keyword>
<dbReference type="Proteomes" id="UP000029481">
    <property type="component" value="Chromosome"/>
</dbReference>
<dbReference type="Pfam" id="PF00482">
    <property type="entry name" value="T2SSF"/>
    <property type="match status" value="2"/>
</dbReference>
<dbReference type="RefSeq" id="WP_038475543.1">
    <property type="nucleotide sequence ID" value="NZ_CP009451.1"/>
</dbReference>
<feature type="domain" description="Type II secretion system protein GspF" evidence="11">
    <location>
        <begin position="273"/>
        <end position="390"/>
    </location>
</feature>
<evidence type="ECO:0000256" key="7">
    <source>
        <dbReference type="ARBA" id="ARBA00022989"/>
    </source>
</evidence>
<dbReference type="PANTHER" id="PTHR30012:SF7">
    <property type="entry name" value="PROTEIN TRANSPORT PROTEIN HOFC HOMOLOG"/>
    <property type="match status" value="1"/>
</dbReference>
<keyword evidence="6 9" id="KW-0812">Transmembrane</keyword>
<accession>A0A089PXA9</accession>
<proteinExistence type="inferred from homology"/>
<sequence length="402" mass="45295">MPKPQLWSWEAIDAEGQLRTGVMLAGERTLLEEELHKQQLQLLSVKKSFIAGSACWHIQQKIDVIRQLAALLHAGIALTDALLLIARQHPKPEWSALLQHIEQQVSQGIPLSETLKQWPRIFPPLFIALLHTGELTGRLAECCERLAEQQEQQYKLTKKVMKALRYPLFIFLVALLVTAGMVGFVLPEFANIYRSFNAPLPAITQAVMSISAWATTQSGWWILAAIILAVTGWWLRRTRPSLRDKEQLLLLKIPVIAPLRRGQLLSQIFTVLTLSQHSGVPLLQGLEAVEKTLIQLFWQRQIADIRKQVSEGQPLWRALEQSGHFTPLCQQLVRIGEESGSLDLMLERLARWHYEKTQELAENLAATLEPVMMLVIGLIIGTLVIAMYLPIFQMGEAMSGGG</sequence>
<evidence type="ECO:0000256" key="10">
    <source>
        <dbReference type="SAM" id="Phobius"/>
    </source>
</evidence>
<evidence type="ECO:0000259" key="11">
    <source>
        <dbReference type="Pfam" id="PF00482"/>
    </source>
</evidence>
<reference evidence="12 13" key="1">
    <citation type="submission" date="2014-09" db="EMBL/GenBank/DDBJ databases">
        <title>Cedecea neteri SSMD04 Genome Sequencing.</title>
        <authorList>
            <person name="Tan J.-Y."/>
        </authorList>
    </citation>
    <scope>NUCLEOTIDE SEQUENCE [LARGE SCALE GENOMIC DNA]</scope>
    <source>
        <strain evidence="12 13">SSMD04</strain>
    </source>
</reference>
<comment type="subcellular location">
    <subcellularLocation>
        <location evidence="1 9">Cell inner membrane</location>
        <topology evidence="1 9">Multi-pass membrane protein</topology>
    </subcellularLocation>
</comment>
<dbReference type="KEGG" id="cnt:JT31_08715"/>
<keyword evidence="7 10" id="KW-1133">Transmembrane helix</keyword>
<dbReference type="FunFam" id="1.20.81.30:FF:000001">
    <property type="entry name" value="Type II secretion system protein F"/>
    <property type="match status" value="2"/>
</dbReference>
<keyword evidence="5" id="KW-0997">Cell inner membrane</keyword>
<comment type="similarity">
    <text evidence="2 9">Belongs to the GSP F family.</text>
</comment>
<dbReference type="InterPro" id="IPR003004">
    <property type="entry name" value="GspF/PilC"/>
</dbReference>
<keyword evidence="4" id="KW-1003">Cell membrane</keyword>
<evidence type="ECO:0000313" key="12">
    <source>
        <dbReference type="EMBL" id="AIR04688.1"/>
    </source>
</evidence>
<evidence type="ECO:0000256" key="6">
    <source>
        <dbReference type="ARBA" id="ARBA00022692"/>
    </source>
</evidence>
<evidence type="ECO:0000256" key="2">
    <source>
        <dbReference type="ARBA" id="ARBA00005745"/>
    </source>
</evidence>
<feature type="domain" description="Type II secretion system protein GspF" evidence="11">
    <location>
        <begin position="65"/>
        <end position="187"/>
    </location>
</feature>
<dbReference type="GO" id="GO:0015628">
    <property type="term" value="P:protein secretion by the type II secretion system"/>
    <property type="evidence" value="ECO:0007669"/>
    <property type="project" value="TreeGrafter"/>
</dbReference>
<dbReference type="InterPro" id="IPR001992">
    <property type="entry name" value="T2SS_GspF/T4SS_PilC_CS"/>
</dbReference>